<sequence>MAPETKPIANMGLKAESSNAPVPADESSQTEETTLVSALSLLHQMHQKLALLRESIPHMVQPIMKASTYPTPETLFDDFSKRTLKASEDLVEFTKLVSDGKWVFDKATSSRRENGVEGGEVKRWKSSAPMPHYLKDIVDDTEGASRDKEAKKKEEEEKERKRLEAERSKERELEITEVKEVESEDVRRGIIDEFKKEHSDIELTPEEDGRILKVTIPKPVGLVFSIEIPQSAAETNRYIVTLPASSYLHVLILRSITTRPNAGSLKYLLDMIATYQTIYKTKCNKCNKLTQGPKADLPVIRRLKRTAKLVQKEPKEEGGSNKENDKMDTVGDDKAKDLNGTKPKIKTESKEQKLNEENDGAEDGAVELVEEFWVTLHEGCAA</sequence>
<evidence type="ECO:0000313" key="8">
    <source>
        <dbReference type="Proteomes" id="UP001373714"/>
    </source>
</evidence>
<dbReference type="Pfam" id="PF11571">
    <property type="entry name" value="Med27"/>
    <property type="match status" value="1"/>
</dbReference>
<evidence type="ECO:0000313" key="7">
    <source>
        <dbReference type="EMBL" id="KAK6346223.1"/>
    </source>
</evidence>
<accession>A0AAV9UNL2</accession>
<comment type="caution">
    <text evidence="7">The sequence shown here is derived from an EMBL/GenBank/DDBJ whole genome shotgun (WGS) entry which is preliminary data.</text>
</comment>
<name>A0AAV9UNL2_9PEZI</name>
<reference evidence="7 8" key="1">
    <citation type="submission" date="2019-10" db="EMBL/GenBank/DDBJ databases">
        <authorList>
            <person name="Palmer J.M."/>
        </authorList>
    </citation>
    <scope>NUCLEOTIDE SEQUENCE [LARGE SCALE GENOMIC DNA]</scope>
    <source>
        <strain evidence="7 8">TWF730</strain>
    </source>
</reference>
<evidence type="ECO:0000256" key="6">
    <source>
        <dbReference type="SAM" id="MobiDB-lite"/>
    </source>
</evidence>
<keyword evidence="5" id="KW-0539">Nucleus</keyword>
<evidence type="ECO:0000256" key="4">
    <source>
        <dbReference type="ARBA" id="ARBA00023163"/>
    </source>
</evidence>
<organism evidence="7 8">
    <name type="scientific">Orbilia blumenaviensis</name>
    <dbReference type="NCBI Taxonomy" id="1796055"/>
    <lineage>
        <taxon>Eukaryota</taxon>
        <taxon>Fungi</taxon>
        <taxon>Dikarya</taxon>
        <taxon>Ascomycota</taxon>
        <taxon>Pezizomycotina</taxon>
        <taxon>Orbiliomycetes</taxon>
        <taxon>Orbiliales</taxon>
        <taxon>Orbiliaceae</taxon>
        <taxon>Orbilia</taxon>
    </lineage>
</organism>
<keyword evidence="8" id="KW-1185">Reference proteome</keyword>
<evidence type="ECO:0000256" key="2">
    <source>
        <dbReference type="ARBA" id="ARBA00008048"/>
    </source>
</evidence>
<feature type="region of interest" description="Disordered" evidence="6">
    <location>
        <begin position="1"/>
        <end position="31"/>
    </location>
</feature>
<feature type="compositionally biased region" description="Polar residues" evidence="6">
    <location>
        <begin position="16"/>
        <end position="31"/>
    </location>
</feature>
<evidence type="ECO:0000256" key="1">
    <source>
        <dbReference type="ARBA" id="ARBA00004123"/>
    </source>
</evidence>
<feature type="region of interest" description="Disordered" evidence="6">
    <location>
        <begin position="138"/>
        <end position="169"/>
    </location>
</feature>
<comment type="subcellular location">
    <subcellularLocation>
        <location evidence="1">Nucleus</location>
    </subcellularLocation>
</comment>
<feature type="region of interest" description="Disordered" evidence="6">
    <location>
        <begin position="308"/>
        <end position="363"/>
    </location>
</feature>
<keyword evidence="3" id="KW-0805">Transcription regulation</keyword>
<feature type="compositionally biased region" description="Basic and acidic residues" evidence="6">
    <location>
        <begin position="310"/>
        <end position="356"/>
    </location>
</feature>
<comment type="similarity">
    <text evidence="2">Belongs to the Mediator complex subunit 27 family.</text>
</comment>
<evidence type="ECO:0000256" key="5">
    <source>
        <dbReference type="ARBA" id="ARBA00023242"/>
    </source>
</evidence>
<dbReference type="AlphaFoldDB" id="A0AAV9UNL2"/>
<gene>
    <name evidence="7" type="ORF">TWF730_010553</name>
</gene>
<proteinExistence type="inferred from homology"/>
<dbReference type="EMBL" id="JAVHNS010000008">
    <property type="protein sequence ID" value="KAK6346223.1"/>
    <property type="molecule type" value="Genomic_DNA"/>
</dbReference>
<protein>
    <submittedName>
        <fullName evidence="7">Uncharacterized protein</fullName>
    </submittedName>
</protein>
<keyword evidence="4" id="KW-0804">Transcription</keyword>
<evidence type="ECO:0000256" key="3">
    <source>
        <dbReference type="ARBA" id="ARBA00023015"/>
    </source>
</evidence>
<dbReference type="Proteomes" id="UP001373714">
    <property type="component" value="Unassembled WGS sequence"/>
</dbReference>
<dbReference type="GO" id="GO:0016592">
    <property type="term" value="C:mediator complex"/>
    <property type="evidence" value="ECO:0007669"/>
    <property type="project" value="InterPro"/>
</dbReference>
<dbReference type="InterPro" id="IPR021627">
    <property type="entry name" value="Mediator_Med27"/>
</dbReference>